<dbReference type="InParanoid" id="A0A4Q1BVK9"/>
<evidence type="ECO:0000256" key="1">
    <source>
        <dbReference type="SAM" id="MobiDB-lite"/>
    </source>
</evidence>
<dbReference type="EMBL" id="SDIL01000003">
    <property type="protein sequence ID" value="RXK42082.1"/>
    <property type="molecule type" value="Genomic_DNA"/>
</dbReference>
<evidence type="ECO:0000313" key="2">
    <source>
        <dbReference type="EMBL" id="RXK42082.1"/>
    </source>
</evidence>
<keyword evidence="3" id="KW-1185">Reference proteome</keyword>
<gene>
    <name evidence="2" type="ORF">M231_00439</name>
</gene>
<protein>
    <submittedName>
        <fullName evidence="2">Uncharacterized protein</fullName>
    </submittedName>
</protein>
<name>A0A4Q1BVK9_TREME</name>
<feature type="compositionally biased region" description="Basic residues" evidence="1">
    <location>
        <begin position="1"/>
        <end position="10"/>
    </location>
</feature>
<feature type="compositionally biased region" description="Low complexity" evidence="1">
    <location>
        <begin position="11"/>
        <end position="20"/>
    </location>
</feature>
<dbReference type="Proteomes" id="UP000289152">
    <property type="component" value="Unassembled WGS sequence"/>
</dbReference>
<accession>A0A4Q1BVK9</accession>
<dbReference type="AlphaFoldDB" id="A0A4Q1BVK9"/>
<dbReference type="VEuPathDB" id="FungiDB:TREMEDRAFT_63037"/>
<organism evidence="2 3">
    <name type="scientific">Tremella mesenterica</name>
    <name type="common">Jelly fungus</name>
    <dbReference type="NCBI Taxonomy" id="5217"/>
    <lineage>
        <taxon>Eukaryota</taxon>
        <taxon>Fungi</taxon>
        <taxon>Dikarya</taxon>
        <taxon>Basidiomycota</taxon>
        <taxon>Agaricomycotina</taxon>
        <taxon>Tremellomycetes</taxon>
        <taxon>Tremellales</taxon>
        <taxon>Tremellaceae</taxon>
        <taxon>Tremella</taxon>
    </lineage>
</organism>
<comment type="caution">
    <text evidence="2">The sequence shown here is derived from an EMBL/GenBank/DDBJ whole genome shotgun (WGS) entry which is preliminary data.</text>
</comment>
<evidence type="ECO:0000313" key="3">
    <source>
        <dbReference type="Proteomes" id="UP000289152"/>
    </source>
</evidence>
<proteinExistence type="predicted"/>
<sequence length="213" mass="24713">MPRRREHHQTHSTTSQQTSTMTYNQPEWFTEEQDQYPTAPIKGFVFVSTAPLQSGSFHDFRERHEIRKSLKRTNTSQYFSNEDITKLNESWIQTEQGLSVLTGQIQEDVWNNTKESLAEFCRTLGQTYGDLSDGLDNVRMEMIQNGQSCHRGLGALDSFIDEVQEREGVSEELKGMNVDGLINLGWMDRRDERWEEMFGVFVSMWTEGSLVNE</sequence>
<feature type="region of interest" description="Disordered" evidence="1">
    <location>
        <begin position="1"/>
        <end position="21"/>
    </location>
</feature>
<reference evidence="2 3" key="1">
    <citation type="submission" date="2016-06" db="EMBL/GenBank/DDBJ databases">
        <title>Evolution of pathogenesis and genome organization in the Tremellales.</title>
        <authorList>
            <person name="Cuomo C."/>
            <person name="Litvintseva A."/>
            <person name="Heitman J."/>
            <person name="Chen Y."/>
            <person name="Sun S."/>
            <person name="Springer D."/>
            <person name="Dromer F."/>
            <person name="Young S."/>
            <person name="Zeng Q."/>
            <person name="Chapman S."/>
            <person name="Gujja S."/>
            <person name="Saif S."/>
            <person name="Birren B."/>
        </authorList>
    </citation>
    <scope>NUCLEOTIDE SEQUENCE [LARGE SCALE GENOMIC DNA]</scope>
    <source>
        <strain evidence="2 3">ATCC 28783</strain>
    </source>
</reference>